<evidence type="ECO:0000256" key="7">
    <source>
        <dbReference type="ARBA" id="ARBA00023098"/>
    </source>
</evidence>
<reference evidence="13" key="1">
    <citation type="submission" date="2016-11" db="UniProtKB">
        <authorList>
            <consortium name="WormBaseParasite"/>
        </authorList>
    </citation>
    <scope>IDENTIFICATION</scope>
</reference>
<evidence type="ECO:0000313" key="12">
    <source>
        <dbReference type="Proteomes" id="UP000095284"/>
    </source>
</evidence>
<keyword evidence="8" id="KW-0472">Membrane</keyword>
<feature type="domain" description="Choline/carnitine acyltransferase" evidence="11">
    <location>
        <begin position="135"/>
        <end position="708"/>
    </location>
</feature>
<evidence type="ECO:0000256" key="5">
    <source>
        <dbReference type="ARBA" id="ARBA00022832"/>
    </source>
</evidence>
<dbReference type="InterPro" id="IPR000542">
    <property type="entry name" value="Carn_acyl_trans"/>
</dbReference>
<accession>A0A1I7S999</accession>
<comment type="subcellular location">
    <subcellularLocation>
        <location evidence="1">Membrane</location>
        <topology evidence="1">Multi-pass membrane protein</topology>
    </subcellularLocation>
</comment>
<dbReference type="Gene3D" id="3.30.559.70">
    <property type="entry name" value="Choline/Carnitine o-acyltransferase, domain 2"/>
    <property type="match status" value="1"/>
</dbReference>
<evidence type="ECO:0000256" key="1">
    <source>
        <dbReference type="ARBA" id="ARBA00004141"/>
    </source>
</evidence>
<feature type="active site" description="Proton acceptor" evidence="10">
    <location>
        <position position="430"/>
    </location>
</feature>
<evidence type="ECO:0000256" key="3">
    <source>
        <dbReference type="ARBA" id="ARBA00022679"/>
    </source>
</evidence>
<keyword evidence="5" id="KW-0276">Fatty acid metabolism</keyword>
<evidence type="ECO:0000259" key="11">
    <source>
        <dbReference type="Pfam" id="PF00755"/>
    </source>
</evidence>
<dbReference type="InterPro" id="IPR023213">
    <property type="entry name" value="CAT-like_dom_sf"/>
</dbReference>
<dbReference type="Pfam" id="PF00755">
    <property type="entry name" value="Carn_acyltransf"/>
    <property type="match status" value="1"/>
</dbReference>
<keyword evidence="6" id="KW-1133">Transmembrane helix</keyword>
<dbReference type="GO" id="GO:0005739">
    <property type="term" value="C:mitochondrion"/>
    <property type="evidence" value="ECO:0007669"/>
    <property type="project" value="TreeGrafter"/>
</dbReference>
<dbReference type="WBParaSite" id="BXY_0959500.1">
    <property type="protein sequence ID" value="BXY_0959500.1"/>
    <property type="gene ID" value="BXY_0959500"/>
</dbReference>
<evidence type="ECO:0000256" key="8">
    <source>
        <dbReference type="ARBA" id="ARBA00023136"/>
    </source>
</evidence>
<dbReference type="SUPFAM" id="SSF52777">
    <property type="entry name" value="CoA-dependent acyltransferases"/>
    <property type="match status" value="2"/>
</dbReference>
<dbReference type="FunFam" id="3.30.559.10:FF:000002">
    <property type="entry name" value="carnitine O-palmitoyltransferase 1, liver isoform"/>
    <property type="match status" value="1"/>
</dbReference>
<dbReference type="InterPro" id="IPR039551">
    <property type="entry name" value="Cho/carn_acyl_trans"/>
</dbReference>
<evidence type="ECO:0000256" key="2">
    <source>
        <dbReference type="ARBA" id="ARBA00005232"/>
    </source>
</evidence>
<keyword evidence="3" id="KW-0808">Transferase</keyword>
<dbReference type="PROSITE" id="PS00439">
    <property type="entry name" value="ACYLTRANSF_C_1"/>
    <property type="match status" value="1"/>
</dbReference>
<keyword evidence="4" id="KW-0812">Transmembrane</keyword>
<dbReference type="Gene3D" id="3.30.559.10">
    <property type="entry name" value="Chloramphenicol acetyltransferase-like domain"/>
    <property type="match status" value="1"/>
</dbReference>
<sequence>MPKNVRPLPLEPKLPTDREKRWIKLKNGFLHAIYPMPPFLFTLLTGFLIPLLIGRCWRSEEPISFFIQSLSYIFATILVGKLYMYFFVLRYKNFMFEERKQKSLATKLWGVSYKLLQRFSPPNLNTCNHLLPRQPVPRLEDTVSGYLQSVKPLHSTMKFEEIKSQAEEFLRIHGPTLQNYAHLVSWTSNNYVTDLWEKYVYLSSREPLLINFSVGFADGWKVKKRSLARRAANHVNLLTAAAIAFYKEDVDPPGEGFCFTDRHNKVFTHSRIPQKDIDSYIDHGLTSHIVVQFNGCFYRVEVFDPQTRKLYQPAQLQAILDEIMNRDDVPSDVEKNLAALTADRRDKWAENREVFFLKNKVNLKFLNDIETALFFLILDPEDFGDVANDKDVTSHYIKVMTHGKGNDRWTDKPLNYHVTGCGRIGGTFEHGVCDGVEYRTFCEYVLYHESKYVIDNTDQLSESQRKTLKYAEKMEIEEIPGMKKETLRCYEEQVKRNADFDLASIMFQEFGKGEIKKCECSPDAFLQMAYQLAYYRLHSHFPLTYEASGSLFYNNGRTETIRTVSEESCEFINDVINGSPIHLRRKSLLKACREHVLRSKNALVGKGIDRHLFVLYAMSKYKNVKSEFLDTYIGQKWTLSTSQVPNLAQICDEDAHHDMCFMAGSFGAVDKDGYGITYRFMGNHSIALHVSSYHSSPQTDSKKMREAILDALREMASYFSMEQRHQEEVKSK</sequence>
<dbReference type="GO" id="GO:0016020">
    <property type="term" value="C:membrane"/>
    <property type="evidence" value="ECO:0007669"/>
    <property type="project" value="UniProtKB-SubCell"/>
</dbReference>
<dbReference type="Proteomes" id="UP000095284">
    <property type="component" value="Unplaced"/>
</dbReference>
<proteinExistence type="inferred from homology"/>
<evidence type="ECO:0000256" key="4">
    <source>
        <dbReference type="ARBA" id="ARBA00022692"/>
    </source>
</evidence>
<evidence type="ECO:0000256" key="10">
    <source>
        <dbReference type="PIRSR" id="PIRSR600542-1"/>
    </source>
</evidence>
<keyword evidence="7" id="KW-0443">Lipid metabolism</keyword>
<organism evidence="12 13">
    <name type="scientific">Bursaphelenchus xylophilus</name>
    <name type="common">Pinewood nematode worm</name>
    <name type="synonym">Aphelenchoides xylophilus</name>
    <dbReference type="NCBI Taxonomy" id="6326"/>
    <lineage>
        <taxon>Eukaryota</taxon>
        <taxon>Metazoa</taxon>
        <taxon>Ecdysozoa</taxon>
        <taxon>Nematoda</taxon>
        <taxon>Chromadorea</taxon>
        <taxon>Rhabditida</taxon>
        <taxon>Tylenchina</taxon>
        <taxon>Tylenchomorpha</taxon>
        <taxon>Aphelenchoidea</taxon>
        <taxon>Aphelenchoididae</taxon>
        <taxon>Bursaphelenchus</taxon>
    </lineage>
</organism>
<dbReference type="eggNOG" id="KOG3716">
    <property type="taxonomic scope" value="Eukaryota"/>
</dbReference>
<comment type="similarity">
    <text evidence="2">Belongs to the carnitine/choline acetyltransferase family.</text>
</comment>
<dbReference type="InterPro" id="IPR042231">
    <property type="entry name" value="Cho/carn_acyl_trans_2"/>
</dbReference>
<evidence type="ECO:0000313" key="13">
    <source>
        <dbReference type="WBParaSite" id="BXY_0959500.1"/>
    </source>
</evidence>
<dbReference type="GO" id="GO:0004095">
    <property type="term" value="F:carnitine O-palmitoyltransferase activity"/>
    <property type="evidence" value="ECO:0007669"/>
    <property type="project" value="TreeGrafter"/>
</dbReference>
<dbReference type="GO" id="GO:0009437">
    <property type="term" value="P:carnitine metabolic process"/>
    <property type="evidence" value="ECO:0007669"/>
    <property type="project" value="TreeGrafter"/>
</dbReference>
<evidence type="ECO:0000256" key="6">
    <source>
        <dbReference type="ARBA" id="ARBA00022989"/>
    </source>
</evidence>
<keyword evidence="9" id="KW-0012">Acyltransferase</keyword>
<evidence type="ECO:0000256" key="9">
    <source>
        <dbReference type="ARBA" id="ARBA00023315"/>
    </source>
</evidence>
<name>A0A1I7S999_BURXY</name>
<dbReference type="PANTHER" id="PTHR22589">
    <property type="entry name" value="CARNITINE O-ACYLTRANSFERASE"/>
    <property type="match status" value="1"/>
</dbReference>
<dbReference type="PANTHER" id="PTHR22589:SF99">
    <property type="entry name" value="CHOLINE_CARNITINE ACYLTRANSFERASE DOMAIN-CONTAINING PROTEIN"/>
    <property type="match status" value="1"/>
</dbReference>
<protein>
    <submittedName>
        <fullName evidence="13">Carn_acyltransf domain-containing protein</fullName>
    </submittedName>
</protein>
<dbReference type="GO" id="GO:0006631">
    <property type="term" value="P:fatty acid metabolic process"/>
    <property type="evidence" value="ECO:0007669"/>
    <property type="project" value="UniProtKB-KW"/>
</dbReference>
<dbReference type="AlphaFoldDB" id="A0A1I7S999"/>